<name>A0A0C3G238_PILCF</name>
<dbReference type="InterPro" id="IPR018839">
    <property type="entry name" value="Tscrpt-silencing_Clr2_C"/>
</dbReference>
<dbReference type="Pfam" id="PF16761">
    <property type="entry name" value="Clr2_transil"/>
    <property type="match status" value="1"/>
</dbReference>
<feature type="compositionally biased region" description="Basic and acidic residues" evidence="1">
    <location>
        <begin position="186"/>
        <end position="197"/>
    </location>
</feature>
<dbReference type="InterPro" id="IPR038986">
    <property type="entry name" value="Clr2"/>
</dbReference>
<feature type="region of interest" description="Disordered" evidence="1">
    <location>
        <begin position="1"/>
        <end position="37"/>
    </location>
</feature>
<dbReference type="PANTHER" id="PTHR38046:SF1">
    <property type="entry name" value="CRYPTIC LOCI REGULATOR 2"/>
    <property type="match status" value="1"/>
</dbReference>
<dbReference type="HOGENOM" id="CLU_013221_0_0_1"/>
<feature type="compositionally biased region" description="Low complexity" evidence="1">
    <location>
        <begin position="644"/>
        <end position="655"/>
    </location>
</feature>
<gene>
    <name evidence="4" type="ORF">PILCRDRAFT_1732</name>
</gene>
<evidence type="ECO:0000256" key="1">
    <source>
        <dbReference type="SAM" id="MobiDB-lite"/>
    </source>
</evidence>
<reference evidence="4 5" key="1">
    <citation type="submission" date="2014-04" db="EMBL/GenBank/DDBJ databases">
        <authorList>
            <consortium name="DOE Joint Genome Institute"/>
            <person name="Kuo A."/>
            <person name="Tarkka M."/>
            <person name="Buscot F."/>
            <person name="Kohler A."/>
            <person name="Nagy L.G."/>
            <person name="Floudas D."/>
            <person name="Copeland A."/>
            <person name="Barry K.W."/>
            <person name="Cichocki N."/>
            <person name="Veneault-Fourrey C."/>
            <person name="LaButti K."/>
            <person name="Lindquist E.A."/>
            <person name="Lipzen A."/>
            <person name="Lundell T."/>
            <person name="Morin E."/>
            <person name="Murat C."/>
            <person name="Sun H."/>
            <person name="Tunlid A."/>
            <person name="Henrissat B."/>
            <person name="Grigoriev I.V."/>
            <person name="Hibbett D.S."/>
            <person name="Martin F."/>
            <person name="Nordberg H.P."/>
            <person name="Cantor M.N."/>
            <person name="Hua S.X."/>
        </authorList>
    </citation>
    <scope>NUCLEOTIDE SEQUENCE [LARGE SCALE GENOMIC DNA]</scope>
    <source>
        <strain evidence="4 5">F 1598</strain>
    </source>
</reference>
<dbReference type="GO" id="GO:0031934">
    <property type="term" value="C:mating-type region heterochromatin"/>
    <property type="evidence" value="ECO:0007669"/>
    <property type="project" value="TreeGrafter"/>
</dbReference>
<dbReference type="EMBL" id="KN832973">
    <property type="protein sequence ID" value="KIM90430.1"/>
    <property type="molecule type" value="Genomic_DNA"/>
</dbReference>
<dbReference type="InParanoid" id="A0A0C3G238"/>
<dbReference type="AlphaFoldDB" id="A0A0C3G238"/>
<dbReference type="InterPro" id="IPR031915">
    <property type="entry name" value="Clr2_N"/>
</dbReference>
<dbReference type="GO" id="GO:0070824">
    <property type="term" value="C:SHREC complex"/>
    <property type="evidence" value="ECO:0007669"/>
    <property type="project" value="InterPro"/>
</dbReference>
<sequence>MSNRSLSSKHALPPNPAWIEFERSDGDPSLWPSNTTKSVDREGHVNYMRVAPVDDPLSIKWRVEAGKALAKLMELPGERDYVLKDWPQGYRMFDHNKGPEAAPRHDAYLVGSKLVAKFRSVPEFIPHALWLLQDATGDRTNCKCKYCTKAPSQRAITFSMGLLPKRTPSVSATPPRRAQGPVRAAKQRENRDREQHKPYAAIRRAPRLPKQPAAPKANMLRERNADLRAAYGSSGMKIKRWFREGELLWCALSVPIRGKDGDKDTIAFWPGLVEEVRLKSEAILRDPTVDDKSVVMNGMADEPSSPAGPPKDWRATEHPSSVDPGPILEGNPPIPWTVHQSTVYKVKLLAVSYSYSVRDDHVLPYQAYAPTTELLNAVQTVPFEELDVRAERIASFDPCPAPPSTPEGLIGFVSNDSGLRFNEAAAPYAVAVQIAATLAGCWTMTDGWEFKHSVGPTVGPMTQSSTPGRIPSLHDVLTASMDHNAALHAKADSGSISGLNALPKLSMAQTVTQRRYQGMWWGAERIWTDDLIRLKVARSQIAPEGAECIFPPSGPSRQTIEYNSRLGFPNPDGKEYDARGRGVFMKLEALFIADVPREDGQGTKEQVRASGMLYELADVDWQDSEAERSGQMPETSGRAVEPVGSLSSGQGPLGQDTPVFPDSNAATSSMAQAGPSLSLPQVDTATSFIPQDKLSSIQRSSNVQLSRPANSERYPMPPAPAGFKFRPILPPGHESVISLTLISGRYYPCLLSHPLLQPIVDGALVHASECGGPMENEHLWAMEGLSPGYFNCVDPTHYKKDRLQMMKDADKEAHMELEVHWQERQKEKAAKIEDQHDQQLMDVGP</sequence>
<dbReference type="GO" id="GO:0033553">
    <property type="term" value="C:rDNA heterochromatin"/>
    <property type="evidence" value="ECO:0007669"/>
    <property type="project" value="TreeGrafter"/>
</dbReference>
<evidence type="ECO:0000313" key="4">
    <source>
        <dbReference type="EMBL" id="KIM90430.1"/>
    </source>
</evidence>
<dbReference type="OrthoDB" id="2421327at2759"/>
<dbReference type="PANTHER" id="PTHR38046">
    <property type="entry name" value="CRYPTIC LOCI REGULATOR 2"/>
    <property type="match status" value="1"/>
</dbReference>
<dbReference type="STRING" id="765440.A0A0C3G238"/>
<evidence type="ECO:0008006" key="6">
    <source>
        <dbReference type="Google" id="ProtNLM"/>
    </source>
</evidence>
<feature type="compositionally biased region" description="Basic and acidic residues" evidence="1">
    <location>
        <begin position="824"/>
        <end position="839"/>
    </location>
</feature>
<organism evidence="4 5">
    <name type="scientific">Piloderma croceum (strain F 1598)</name>
    <dbReference type="NCBI Taxonomy" id="765440"/>
    <lineage>
        <taxon>Eukaryota</taxon>
        <taxon>Fungi</taxon>
        <taxon>Dikarya</taxon>
        <taxon>Basidiomycota</taxon>
        <taxon>Agaricomycotina</taxon>
        <taxon>Agaricomycetes</taxon>
        <taxon>Agaricomycetidae</taxon>
        <taxon>Atheliales</taxon>
        <taxon>Atheliaceae</taxon>
        <taxon>Piloderma</taxon>
    </lineage>
</organism>
<dbReference type="Proteomes" id="UP000054166">
    <property type="component" value="Unassembled WGS sequence"/>
</dbReference>
<dbReference type="GO" id="GO:0030466">
    <property type="term" value="P:silent mating-type cassette heterochromatin formation"/>
    <property type="evidence" value="ECO:0007669"/>
    <property type="project" value="TreeGrafter"/>
</dbReference>
<feature type="region of interest" description="Disordered" evidence="1">
    <location>
        <begin position="296"/>
        <end position="321"/>
    </location>
</feature>
<dbReference type="Pfam" id="PF10383">
    <property type="entry name" value="Clr2"/>
    <property type="match status" value="1"/>
</dbReference>
<feature type="domain" description="Cryptic loci regulator 2 N-terminal" evidence="3">
    <location>
        <begin position="81"/>
        <end position="147"/>
    </location>
</feature>
<accession>A0A0C3G238</accession>
<feature type="region of interest" description="Disordered" evidence="1">
    <location>
        <begin position="166"/>
        <end position="197"/>
    </location>
</feature>
<evidence type="ECO:0000313" key="5">
    <source>
        <dbReference type="Proteomes" id="UP000054166"/>
    </source>
</evidence>
<protein>
    <recommendedName>
        <fullName evidence="6">Cryptic loci regulator 2 N-terminal domain-containing protein</fullName>
    </recommendedName>
</protein>
<feature type="region of interest" description="Disordered" evidence="1">
    <location>
        <begin position="824"/>
        <end position="845"/>
    </location>
</feature>
<evidence type="ECO:0000259" key="2">
    <source>
        <dbReference type="Pfam" id="PF10383"/>
    </source>
</evidence>
<proteinExistence type="predicted"/>
<feature type="domain" description="Cryptic loci regulator 2 C-terminal" evidence="2">
    <location>
        <begin position="516"/>
        <end position="696"/>
    </location>
</feature>
<reference evidence="5" key="2">
    <citation type="submission" date="2015-01" db="EMBL/GenBank/DDBJ databases">
        <title>Evolutionary Origins and Diversification of the Mycorrhizal Mutualists.</title>
        <authorList>
            <consortium name="DOE Joint Genome Institute"/>
            <consortium name="Mycorrhizal Genomics Consortium"/>
            <person name="Kohler A."/>
            <person name="Kuo A."/>
            <person name="Nagy L.G."/>
            <person name="Floudas D."/>
            <person name="Copeland A."/>
            <person name="Barry K.W."/>
            <person name="Cichocki N."/>
            <person name="Veneault-Fourrey C."/>
            <person name="LaButti K."/>
            <person name="Lindquist E.A."/>
            <person name="Lipzen A."/>
            <person name="Lundell T."/>
            <person name="Morin E."/>
            <person name="Murat C."/>
            <person name="Riley R."/>
            <person name="Ohm R."/>
            <person name="Sun H."/>
            <person name="Tunlid A."/>
            <person name="Henrissat B."/>
            <person name="Grigoriev I.V."/>
            <person name="Hibbett D.S."/>
            <person name="Martin F."/>
        </authorList>
    </citation>
    <scope>NUCLEOTIDE SEQUENCE [LARGE SCALE GENOMIC DNA]</scope>
    <source>
        <strain evidence="5">F 1598</strain>
    </source>
</reference>
<keyword evidence="5" id="KW-1185">Reference proteome</keyword>
<feature type="region of interest" description="Disordered" evidence="1">
    <location>
        <begin position="620"/>
        <end position="677"/>
    </location>
</feature>
<evidence type="ECO:0000259" key="3">
    <source>
        <dbReference type="Pfam" id="PF16761"/>
    </source>
</evidence>